<evidence type="ECO:0000259" key="4">
    <source>
        <dbReference type="Pfam" id="PF22936"/>
    </source>
</evidence>
<dbReference type="Pfam" id="PF25597">
    <property type="entry name" value="SH3_retrovirus"/>
    <property type="match status" value="1"/>
</dbReference>
<organism evidence="6 7">
    <name type="scientific">Tanacetum coccineum</name>
    <dbReference type="NCBI Taxonomy" id="301880"/>
    <lineage>
        <taxon>Eukaryota</taxon>
        <taxon>Viridiplantae</taxon>
        <taxon>Streptophyta</taxon>
        <taxon>Embryophyta</taxon>
        <taxon>Tracheophyta</taxon>
        <taxon>Spermatophyta</taxon>
        <taxon>Magnoliopsida</taxon>
        <taxon>eudicotyledons</taxon>
        <taxon>Gunneridae</taxon>
        <taxon>Pentapetalae</taxon>
        <taxon>asterids</taxon>
        <taxon>campanulids</taxon>
        <taxon>Asterales</taxon>
        <taxon>Asteraceae</taxon>
        <taxon>Asteroideae</taxon>
        <taxon>Anthemideae</taxon>
        <taxon>Anthemidinae</taxon>
        <taxon>Tanacetum</taxon>
    </lineage>
</organism>
<feature type="domain" description="Retroviral polymerase SH3-like" evidence="5">
    <location>
        <begin position="150"/>
        <end position="196"/>
    </location>
</feature>
<keyword evidence="1" id="KW-0378">Hydrolase</keyword>
<dbReference type="InterPro" id="IPR057670">
    <property type="entry name" value="SH3_retrovirus"/>
</dbReference>
<protein>
    <submittedName>
        <fullName evidence="6">Ribonuclease H-like domain-containing protein</fullName>
    </submittedName>
</protein>
<dbReference type="InterPro" id="IPR043502">
    <property type="entry name" value="DNA/RNA_pol_sf"/>
</dbReference>
<dbReference type="InterPro" id="IPR054722">
    <property type="entry name" value="PolX-like_BBD"/>
</dbReference>
<dbReference type="Pfam" id="PF22936">
    <property type="entry name" value="Pol_BBD"/>
    <property type="match status" value="1"/>
</dbReference>
<evidence type="ECO:0000256" key="2">
    <source>
        <dbReference type="SAM" id="MobiDB-lite"/>
    </source>
</evidence>
<dbReference type="SUPFAM" id="SSF56672">
    <property type="entry name" value="DNA/RNA polymerases"/>
    <property type="match status" value="1"/>
</dbReference>
<evidence type="ECO:0000256" key="1">
    <source>
        <dbReference type="ARBA" id="ARBA00022750"/>
    </source>
</evidence>
<reference evidence="6" key="1">
    <citation type="journal article" date="2022" name="Int. J. Mol. Sci.">
        <title>Draft Genome of Tanacetum Coccineum: Genomic Comparison of Closely Related Tanacetum-Family Plants.</title>
        <authorList>
            <person name="Yamashiro T."/>
            <person name="Shiraishi A."/>
            <person name="Nakayama K."/>
            <person name="Satake H."/>
        </authorList>
    </citation>
    <scope>NUCLEOTIDE SEQUENCE</scope>
</reference>
<dbReference type="EMBL" id="BQNB010014558">
    <property type="protein sequence ID" value="GJT29622.1"/>
    <property type="molecule type" value="Genomic_DNA"/>
</dbReference>
<reference evidence="6" key="2">
    <citation type="submission" date="2022-01" db="EMBL/GenBank/DDBJ databases">
        <authorList>
            <person name="Yamashiro T."/>
            <person name="Shiraishi A."/>
            <person name="Satake H."/>
            <person name="Nakayama K."/>
        </authorList>
    </citation>
    <scope>NUCLEOTIDE SEQUENCE</scope>
</reference>
<dbReference type="Pfam" id="PF07727">
    <property type="entry name" value="RVT_2"/>
    <property type="match status" value="1"/>
</dbReference>
<accession>A0ABQ5CT13</accession>
<feature type="domain" description="Retrovirus-related Pol polyprotein from transposon TNT 1-94-like beta-barrel" evidence="4">
    <location>
        <begin position="116"/>
        <end position="149"/>
    </location>
</feature>
<gene>
    <name evidence="6" type="ORF">Tco_0909897</name>
</gene>
<dbReference type="Pfam" id="PF14223">
    <property type="entry name" value="Retrotran_gag_2"/>
    <property type="match status" value="1"/>
</dbReference>
<name>A0ABQ5CT13_9ASTR</name>
<sequence>MRVGLLVKGKVPVNAAKQSFPRATISNCTARYINTASRPTVNFAQPSSNIFHKFHSPVKRTFNQRTTPKNNDLKEKVNTAKVNNVTTVGPKAVVSAVQGHEAHAGNPQHALKDQAIVDSGCSRHMTGNKTYFSNYQEIDGGFFAFGGSSKGGKFEGKVDEGFLVGYSINSKAFRVFNTRTRKVEENLHIKFLENKSNVVGSGIELNVNVGQASQEKASDHKYILLPFMPSNLPLFLSTQSSDDKDTDEEPAKGDEGVSKGSRFDDQERTGGSTQDVNIAGSNINTGSLNINTASPMPNDPSMASLEEAGIFDDGYDEREVGAEADRNNLELLTVVSPIPTTRVHKNHPKEQIIEDLNLATQTRSMINFSEENAMVWNLVDLPNDKRSIGTKWVFRNKKDERGIVVKNKARLVAQGYTQEEGIDYDEMDVKSAFLYGTIEEEVYVCQPPGFEDPQFPDKVYKVEKALYGLHQAPRAWYKTLSTYLLENGFRRGTIDKTLFIKKDKDDILLVQVYVDDIIFGSTKKSLCVEFEQMMHKRLQMSFMRELTFLLGLQLKGQPKLGLWYPRDSPFNLEDFFDSDYAGASLDRKFTTGDYPIWEVIQNWNGPVSITIDTQGQIKVLPLMTTDEILASERERKAMTTLLMALLEDHLAKFHKMTNSKEMWEAIKSRFGRNDESKKMQKYILKQQFKGFSVSNSEGLHKGYDRFQSLLSQLEIHGAVFANDVKGSTASSSSTQNVAFVSENTSSTNDVSTAYSVSNPFGQNS</sequence>
<evidence type="ECO:0000259" key="3">
    <source>
        <dbReference type="Pfam" id="PF07727"/>
    </source>
</evidence>
<feature type="domain" description="Reverse transcriptase Ty1/copia-type" evidence="3">
    <location>
        <begin position="426"/>
        <end position="555"/>
    </location>
</feature>
<keyword evidence="1" id="KW-0064">Aspartyl protease</keyword>
<evidence type="ECO:0000313" key="6">
    <source>
        <dbReference type="EMBL" id="GJT29622.1"/>
    </source>
</evidence>
<keyword evidence="7" id="KW-1185">Reference proteome</keyword>
<proteinExistence type="predicted"/>
<evidence type="ECO:0000259" key="5">
    <source>
        <dbReference type="Pfam" id="PF25597"/>
    </source>
</evidence>
<keyword evidence="1" id="KW-0645">Protease</keyword>
<dbReference type="Proteomes" id="UP001151760">
    <property type="component" value="Unassembled WGS sequence"/>
</dbReference>
<feature type="region of interest" description="Disordered" evidence="2">
    <location>
        <begin position="236"/>
        <end position="283"/>
    </location>
</feature>
<comment type="caution">
    <text evidence="6">The sequence shown here is derived from an EMBL/GenBank/DDBJ whole genome shotgun (WGS) entry which is preliminary data.</text>
</comment>
<dbReference type="InterPro" id="IPR013103">
    <property type="entry name" value="RVT_2"/>
</dbReference>
<feature type="compositionally biased region" description="Basic and acidic residues" evidence="2">
    <location>
        <begin position="249"/>
        <end position="268"/>
    </location>
</feature>
<evidence type="ECO:0000313" key="7">
    <source>
        <dbReference type="Proteomes" id="UP001151760"/>
    </source>
</evidence>
<feature type="compositionally biased region" description="Polar residues" evidence="2">
    <location>
        <begin position="269"/>
        <end position="283"/>
    </location>
</feature>